<evidence type="ECO:0000313" key="2">
    <source>
        <dbReference type="Proteomes" id="UP000245992"/>
    </source>
</evidence>
<dbReference type="Gene3D" id="3.30.530.20">
    <property type="match status" value="1"/>
</dbReference>
<reference evidence="1 2" key="1">
    <citation type="submission" date="2013-12" db="EMBL/GenBank/DDBJ databases">
        <title>Annotated genome of Streptomyces scopuliridis.</title>
        <authorList>
            <person name="Olson J.B."/>
        </authorList>
    </citation>
    <scope>NUCLEOTIDE SEQUENCE [LARGE SCALE GENOMIC DNA]</scope>
    <source>
        <strain evidence="1 2">RB72</strain>
    </source>
</reference>
<dbReference type="InterPro" id="IPR019587">
    <property type="entry name" value="Polyketide_cyclase/dehydratase"/>
</dbReference>
<name>A0A2T7SPQ9_9ACTN</name>
<sequence>MIRAVRAVRAAYDRRVSAFRIDRTSPLSADEVWRRLTDWPAHADQVPLTRVSVLTPGPTRTGTVFVARTGLGRAGFDDPMEVVRWQPPAPGVPGHCRLEKRGRAITGWAEIHVREAAGATLVRWEEELRIGLLPGPLDPLTARAGRAVFGRAVDRLLRG</sequence>
<evidence type="ECO:0000313" key="1">
    <source>
        <dbReference type="EMBL" id="PVE04857.1"/>
    </source>
</evidence>
<proteinExistence type="predicted"/>
<dbReference type="InterPro" id="IPR023393">
    <property type="entry name" value="START-like_dom_sf"/>
</dbReference>
<dbReference type="STRING" id="1440053.GCA_000718095_00397"/>
<organism evidence="1 2">
    <name type="scientific">Streptomyces scopuliridis RB72</name>
    <dbReference type="NCBI Taxonomy" id="1440053"/>
    <lineage>
        <taxon>Bacteria</taxon>
        <taxon>Bacillati</taxon>
        <taxon>Actinomycetota</taxon>
        <taxon>Actinomycetes</taxon>
        <taxon>Kitasatosporales</taxon>
        <taxon>Streptomycetaceae</taxon>
        <taxon>Streptomyces</taxon>
    </lineage>
</organism>
<accession>A0A2T7SPQ9</accession>
<evidence type="ECO:0008006" key="3">
    <source>
        <dbReference type="Google" id="ProtNLM"/>
    </source>
</evidence>
<dbReference type="SUPFAM" id="SSF55961">
    <property type="entry name" value="Bet v1-like"/>
    <property type="match status" value="1"/>
</dbReference>
<protein>
    <recommendedName>
        <fullName evidence="3">Immediate-early protein 2</fullName>
    </recommendedName>
</protein>
<dbReference type="AlphaFoldDB" id="A0A2T7SPQ9"/>
<comment type="caution">
    <text evidence="1">The sequence shown here is derived from an EMBL/GenBank/DDBJ whole genome shotgun (WGS) entry which is preliminary data.</text>
</comment>
<dbReference type="Pfam" id="PF10604">
    <property type="entry name" value="Polyketide_cyc2"/>
    <property type="match status" value="1"/>
</dbReference>
<keyword evidence="2" id="KW-1185">Reference proteome</keyword>
<dbReference type="EMBL" id="AZSP01000378">
    <property type="protein sequence ID" value="PVE04857.1"/>
    <property type="molecule type" value="Genomic_DNA"/>
</dbReference>
<gene>
    <name evidence="1" type="ORF">Y717_09290</name>
</gene>
<dbReference type="Proteomes" id="UP000245992">
    <property type="component" value="Unassembled WGS sequence"/>
</dbReference>